<evidence type="ECO:0000313" key="2">
    <source>
        <dbReference type="Proteomes" id="UP000730481"/>
    </source>
</evidence>
<reference evidence="1" key="1">
    <citation type="journal article" date="2017" name="Mycologia">
        <title>Fusarium algeriense, sp. nov., a novel toxigenic crown rot pathogen of durum wheat from Algeria is nested in the Fusarium burgessii species complex.</title>
        <authorList>
            <person name="Laraba I."/>
            <person name="Keddad A."/>
            <person name="Boureghda H."/>
            <person name="Abdallah N."/>
            <person name="Vaughan M.M."/>
            <person name="Proctor R.H."/>
            <person name="Busman M."/>
            <person name="O'Donnell K."/>
        </authorList>
    </citation>
    <scope>NUCLEOTIDE SEQUENCE</scope>
    <source>
        <strain evidence="1">NRRL 25174</strain>
    </source>
</reference>
<proteinExistence type="predicted"/>
<evidence type="ECO:0000313" key="1">
    <source>
        <dbReference type="EMBL" id="KAF4338781.1"/>
    </source>
</evidence>
<name>A0A9P5AHF6_9HYPO</name>
<organism evidence="1 2">
    <name type="scientific">Fusarium beomiforme</name>
    <dbReference type="NCBI Taxonomy" id="44412"/>
    <lineage>
        <taxon>Eukaryota</taxon>
        <taxon>Fungi</taxon>
        <taxon>Dikarya</taxon>
        <taxon>Ascomycota</taxon>
        <taxon>Pezizomycotina</taxon>
        <taxon>Sordariomycetes</taxon>
        <taxon>Hypocreomycetidae</taxon>
        <taxon>Hypocreales</taxon>
        <taxon>Nectriaceae</taxon>
        <taxon>Fusarium</taxon>
        <taxon>Fusarium burgessii species complex</taxon>
    </lineage>
</organism>
<dbReference type="Proteomes" id="UP000730481">
    <property type="component" value="Unassembled WGS sequence"/>
</dbReference>
<dbReference type="AlphaFoldDB" id="A0A9P5AHF6"/>
<dbReference type="OrthoDB" id="5145195at2759"/>
<accession>A0A9P5AHF6</accession>
<comment type="caution">
    <text evidence="1">The sequence shown here is derived from an EMBL/GenBank/DDBJ whole genome shotgun (WGS) entry which is preliminary data.</text>
</comment>
<sequence length="221" mass="25070">MISPSEKSLAESSNFFLQPITDSKPRDADTAAKIHSISQALDDVPNIVGHQRYAKEGLRQLTSRSPRFGASEVPRADWTPAELDELASALVSLLTWQQRRLAGPHGRAHFLLLGDPGLRWRSGRIPGDQENLSPRLQPRCPHGQEDLHRVVRWAKKQYWRNLVDNFSSSGTVYKAVRWLRSPGPFQPPPLQVDDIVYETQMDKTNALGRATLEAPNFRRRY</sequence>
<dbReference type="EMBL" id="PVQB02000327">
    <property type="protein sequence ID" value="KAF4338781.1"/>
    <property type="molecule type" value="Genomic_DNA"/>
</dbReference>
<reference evidence="1" key="2">
    <citation type="submission" date="2020-02" db="EMBL/GenBank/DDBJ databases">
        <title>Identification and distribution of gene clusters putatively required for synthesis of sphingolipid metabolism inhibitors in phylogenetically diverse species of the filamentous fungus Fusarium.</title>
        <authorList>
            <person name="Kim H.-S."/>
            <person name="Busman M."/>
            <person name="Brown D.W."/>
            <person name="Divon H."/>
            <person name="Uhlig S."/>
            <person name="Proctor R.H."/>
        </authorList>
    </citation>
    <scope>NUCLEOTIDE SEQUENCE</scope>
    <source>
        <strain evidence="1">NRRL 25174</strain>
    </source>
</reference>
<gene>
    <name evidence="1" type="ORF">FBEOM_7319</name>
</gene>
<protein>
    <submittedName>
        <fullName evidence="1">Lipase class 3</fullName>
    </submittedName>
</protein>
<keyword evidence="2" id="KW-1185">Reference proteome</keyword>